<dbReference type="FunFam" id="3.40.50.300:FF:000032">
    <property type="entry name" value="Export ABC transporter ATP-binding protein"/>
    <property type="match status" value="1"/>
</dbReference>
<dbReference type="SMART" id="SM00382">
    <property type="entry name" value="AAA"/>
    <property type="match status" value="1"/>
</dbReference>
<dbReference type="InterPro" id="IPR003439">
    <property type="entry name" value="ABC_transporter-like_ATP-bd"/>
</dbReference>
<organism evidence="6 7">
    <name type="scientific">Catellatospora chokoriensis</name>
    <dbReference type="NCBI Taxonomy" id="310353"/>
    <lineage>
        <taxon>Bacteria</taxon>
        <taxon>Bacillati</taxon>
        <taxon>Actinomycetota</taxon>
        <taxon>Actinomycetes</taxon>
        <taxon>Micromonosporales</taxon>
        <taxon>Micromonosporaceae</taxon>
        <taxon>Catellatospora</taxon>
    </lineage>
</organism>
<dbReference type="Proteomes" id="UP000619293">
    <property type="component" value="Unassembled WGS sequence"/>
</dbReference>
<dbReference type="PANTHER" id="PTHR24220">
    <property type="entry name" value="IMPORT ATP-BINDING PROTEIN"/>
    <property type="match status" value="1"/>
</dbReference>
<dbReference type="InterPro" id="IPR015854">
    <property type="entry name" value="ABC_transpr_LolD-like"/>
</dbReference>
<sequence>MIALDGVTKVYGGGVTALDGVSLTVRPGEMAAIVGPSGSGKSTMLHIVGTLDRPGAGSVRIAGYDVAALSDRQLSALRAARVGFVFQQFHLAAGVSALDNVADGLLYGGHALGERRRRAVAALDRVGLAHRMDHEPHELSGGERQRVAIARAVVGNPPLLLADEPTGNLDSASGAGIMALLHELHAAGTTVVIITHDREIAAGVPRQVQMRDGKVVADNGPPVAALSTATAGHPVLGEAPRSAAGPAAHALGTGGRAR</sequence>
<feature type="compositionally biased region" description="Low complexity" evidence="4">
    <location>
        <begin position="237"/>
        <end position="251"/>
    </location>
</feature>
<keyword evidence="3 6" id="KW-0067">ATP-binding</keyword>
<keyword evidence="2" id="KW-0547">Nucleotide-binding</keyword>
<dbReference type="SUPFAM" id="SSF52540">
    <property type="entry name" value="P-loop containing nucleoside triphosphate hydrolases"/>
    <property type="match status" value="1"/>
</dbReference>
<dbReference type="InterPro" id="IPR003593">
    <property type="entry name" value="AAA+_ATPase"/>
</dbReference>
<dbReference type="Gene3D" id="3.40.50.300">
    <property type="entry name" value="P-loop containing nucleotide triphosphate hydrolases"/>
    <property type="match status" value="1"/>
</dbReference>
<evidence type="ECO:0000256" key="2">
    <source>
        <dbReference type="ARBA" id="ARBA00022741"/>
    </source>
</evidence>
<dbReference type="GO" id="GO:0098796">
    <property type="term" value="C:membrane protein complex"/>
    <property type="evidence" value="ECO:0007669"/>
    <property type="project" value="UniProtKB-ARBA"/>
</dbReference>
<dbReference type="CDD" id="cd03255">
    <property type="entry name" value="ABC_MJ0796_LolCDE_FtsE"/>
    <property type="match status" value="1"/>
</dbReference>
<dbReference type="GO" id="GO:0016887">
    <property type="term" value="F:ATP hydrolysis activity"/>
    <property type="evidence" value="ECO:0007669"/>
    <property type="project" value="InterPro"/>
</dbReference>
<keyword evidence="1" id="KW-0813">Transport</keyword>
<reference evidence="6 7" key="1">
    <citation type="submission" date="2021-01" db="EMBL/GenBank/DDBJ databases">
        <title>Whole genome shotgun sequence of Catellatospora chokoriensis NBRC 107358.</title>
        <authorList>
            <person name="Komaki H."/>
            <person name="Tamura T."/>
        </authorList>
    </citation>
    <scope>NUCLEOTIDE SEQUENCE [LARGE SCALE GENOMIC DNA]</scope>
    <source>
        <strain evidence="6 7">NBRC 107358</strain>
    </source>
</reference>
<keyword evidence="7" id="KW-1185">Reference proteome</keyword>
<name>A0A8J3KBJ3_9ACTN</name>
<feature type="region of interest" description="Disordered" evidence="4">
    <location>
        <begin position="235"/>
        <end position="258"/>
    </location>
</feature>
<evidence type="ECO:0000313" key="7">
    <source>
        <dbReference type="Proteomes" id="UP000619293"/>
    </source>
</evidence>
<dbReference type="EMBL" id="BONG01000070">
    <property type="protein sequence ID" value="GIF93708.1"/>
    <property type="molecule type" value="Genomic_DNA"/>
</dbReference>
<accession>A0A8J3KBJ3</accession>
<dbReference type="PROSITE" id="PS00211">
    <property type="entry name" value="ABC_TRANSPORTER_1"/>
    <property type="match status" value="1"/>
</dbReference>
<dbReference type="PANTHER" id="PTHR24220:SF86">
    <property type="entry name" value="ABC TRANSPORTER ABCH.1"/>
    <property type="match status" value="1"/>
</dbReference>
<dbReference type="AlphaFoldDB" id="A0A8J3KBJ3"/>
<evidence type="ECO:0000256" key="4">
    <source>
        <dbReference type="SAM" id="MobiDB-lite"/>
    </source>
</evidence>
<evidence type="ECO:0000313" key="6">
    <source>
        <dbReference type="EMBL" id="GIF93708.1"/>
    </source>
</evidence>
<dbReference type="InterPro" id="IPR017911">
    <property type="entry name" value="MacB-like_ATP-bd"/>
</dbReference>
<dbReference type="InterPro" id="IPR027417">
    <property type="entry name" value="P-loop_NTPase"/>
</dbReference>
<evidence type="ECO:0000256" key="1">
    <source>
        <dbReference type="ARBA" id="ARBA00022448"/>
    </source>
</evidence>
<gene>
    <name evidence="6" type="ORF">Cch02nite_71520</name>
</gene>
<protein>
    <submittedName>
        <fullName evidence="6">Peptide ABC transporter ATP-binding protein</fullName>
    </submittedName>
</protein>
<dbReference type="GO" id="GO:0005524">
    <property type="term" value="F:ATP binding"/>
    <property type="evidence" value="ECO:0007669"/>
    <property type="project" value="UniProtKB-KW"/>
</dbReference>
<dbReference type="GO" id="GO:0022857">
    <property type="term" value="F:transmembrane transporter activity"/>
    <property type="evidence" value="ECO:0007669"/>
    <property type="project" value="TreeGrafter"/>
</dbReference>
<dbReference type="GO" id="GO:0005886">
    <property type="term" value="C:plasma membrane"/>
    <property type="evidence" value="ECO:0007669"/>
    <property type="project" value="TreeGrafter"/>
</dbReference>
<feature type="domain" description="ABC transporter" evidence="5">
    <location>
        <begin position="2"/>
        <end position="238"/>
    </location>
</feature>
<dbReference type="PROSITE" id="PS50893">
    <property type="entry name" value="ABC_TRANSPORTER_2"/>
    <property type="match status" value="1"/>
</dbReference>
<comment type="caution">
    <text evidence="6">The sequence shown here is derived from an EMBL/GenBank/DDBJ whole genome shotgun (WGS) entry which is preliminary data.</text>
</comment>
<dbReference type="InterPro" id="IPR017871">
    <property type="entry name" value="ABC_transporter-like_CS"/>
</dbReference>
<evidence type="ECO:0000259" key="5">
    <source>
        <dbReference type="PROSITE" id="PS50893"/>
    </source>
</evidence>
<dbReference type="Pfam" id="PF00005">
    <property type="entry name" value="ABC_tran"/>
    <property type="match status" value="1"/>
</dbReference>
<proteinExistence type="predicted"/>
<evidence type="ECO:0000256" key="3">
    <source>
        <dbReference type="ARBA" id="ARBA00022840"/>
    </source>
</evidence>